<evidence type="ECO:0000256" key="1">
    <source>
        <dbReference type="SAM" id="Coils"/>
    </source>
</evidence>
<dbReference type="EMBL" id="JABBFR010000016">
    <property type="protein sequence ID" value="MBT0725044.1"/>
    <property type="molecule type" value="Genomic_DNA"/>
</dbReference>
<gene>
    <name evidence="2" type="ORF">HH682_11580</name>
</gene>
<evidence type="ECO:0008006" key="4">
    <source>
        <dbReference type="Google" id="ProtNLM"/>
    </source>
</evidence>
<reference evidence="2 3" key="1">
    <citation type="submission" date="2020-04" db="EMBL/GenBank/DDBJ databases">
        <title>Genome sequencing of Rosenbergiella species.</title>
        <authorList>
            <person name="Alvarez-Perez S."/>
            <person name="Lievens B."/>
        </authorList>
    </citation>
    <scope>NUCLEOTIDE SEQUENCE [LARGE SCALE GENOMIC DNA]</scope>
    <source>
        <strain evidence="2 3">S61</strain>
    </source>
</reference>
<protein>
    <recommendedName>
        <fullName evidence="4">Glycosyl transferase family 2</fullName>
    </recommendedName>
</protein>
<organism evidence="2 3">
    <name type="scientific">Rosenbergiella gaditana</name>
    <dbReference type="NCBI Taxonomy" id="2726987"/>
    <lineage>
        <taxon>Bacteria</taxon>
        <taxon>Pseudomonadati</taxon>
        <taxon>Pseudomonadota</taxon>
        <taxon>Gammaproteobacteria</taxon>
        <taxon>Enterobacterales</taxon>
        <taxon>Erwiniaceae</taxon>
        <taxon>Rosenbergiella</taxon>
    </lineage>
</organism>
<sequence length="620" mass="72702">MSSLFDYKYPGQYLLINCEDEIYNDLLNTGYIVYRFNSLEEIDYNESIDSIDYFYVRFSIENSDFTNLYKIICNLNIKLFKISIDCVDNNHLEFINFLEKNNYRNINKEIIKEGENRVNIELINNYLFEYNVTLDEKVHYFSETLDKVTSYICPGDEILILDDGNENIRNYLSYKINSNNLNFLHSADISTNIKNNNYNFILFIDNDIELNSITLDFISKSLVPSGRCVLLKQETSVLKILKSINLDIESYSTNDNETLSIVDYTGSIINSYSDILILMKNPLIFKGFEYNESIYGYSSPPDNLLAFPRDYINPWIVRSLVEFPFRNKSRFNLKNYCLQILETYPPLSPDYGSALAVLGYQYLNNYNPDEFIIYKITDYCCDIYKDSHLSPHQIRWYISLCTLLGQIYRKKSDFIKSMYWFSKAYRSSTKEFSPTISTKILQSYYMNVTMLLSLGKISCATILLNTSINRINTFFNVHENELLGQKSFPLNFVMYIYHDIIDWVIKLINIKRSLSIGRLELFSLVNNNTWSALLAERMQAINSQTILIDERDITIKDQAKIIDERDIAIKAQTLMIDERDLTIRDQTQLIDEKDNTIANQEKLIQNLENIVREYTDSNKN</sequence>
<evidence type="ECO:0000313" key="2">
    <source>
        <dbReference type="EMBL" id="MBT0725044.1"/>
    </source>
</evidence>
<evidence type="ECO:0000313" key="3">
    <source>
        <dbReference type="Proteomes" id="UP000790096"/>
    </source>
</evidence>
<accession>A0ABS5SY61</accession>
<comment type="caution">
    <text evidence="2">The sequence shown here is derived from an EMBL/GenBank/DDBJ whole genome shotgun (WGS) entry which is preliminary data.</text>
</comment>
<proteinExistence type="predicted"/>
<keyword evidence="1" id="KW-0175">Coiled coil</keyword>
<feature type="coiled-coil region" evidence="1">
    <location>
        <begin position="590"/>
        <end position="617"/>
    </location>
</feature>
<dbReference type="Proteomes" id="UP000790096">
    <property type="component" value="Unassembled WGS sequence"/>
</dbReference>
<keyword evidence="3" id="KW-1185">Reference proteome</keyword>
<name>A0ABS5SY61_9GAMM</name>
<dbReference type="RefSeq" id="WP_214237703.1">
    <property type="nucleotide sequence ID" value="NZ_JABBFR010000016.1"/>
</dbReference>